<comment type="caution">
    <text evidence="2">The sequence shown here is derived from an EMBL/GenBank/DDBJ whole genome shotgun (WGS) entry which is preliminary data.</text>
</comment>
<evidence type="ECO:0000313" key="2">
    <source>
        <dbReference type="EMBL" id="KAA0183801.1"/>
    </source>
</evidence>
<reference evidence="2" key="1">
    <citation type="submission" date="2019-05" db="EMBL/GenBank/DDBJ databases">
        <title>Annotation for the trematode Fasciolopsis buski.</title>
        <authorList>
            <person name="Choi Y.-J."/>
        </authorList>
    </citation>
    <scope>NUCLEOTIDE SEQUENCE</scope>
    <source>
        <strain evidence="2">HT</strain>
        <tissue evidence="2">Whole worm</tissue>
    </source>
</reference>
<gene>
    <name evidence="2" type="ORF">FBUS_04522</name>
</gene>
<keyword evidence="3" id="KW-1185">Reference proteome</keyword>
<dbReference type="EMBL" id="LUCM01011562">
    <property type="protein sequence ID" value="KAA0183801.1"/>
    <property type="molecule type" value="Genomic_DNA"/>
</dbReference>
<dbReference type="AlphaFoldDB" id="A0A8E0VCJ2"/>
<name>A0A8E0VCJ2_9TREM</name>
<organism evidence="2 3">
    <name type="scientific">Fasciolopsis buskii</name>
    <dbReference type="NCBI Taxonomy" id="27845"/>
    <lineage>
        <taxon>Eukaryota</taxon>
        <taxon>Metazoa</taxon>
        <taxon>Spiralia</taxon>
        <taxon>Lophotrochozoa</taxon>
        <taxon>Platyhelminthes</taxon>
        <taxon>Trematoda</taxon>
        <taxon>Digenea</taxon>
        <taxon>Plagiorchiida</taxon>
        <taxon>Echinostomata</taxon>
        <taxon>Echinostomatoidea</taxon>
        <taxon>Fasciolidae</taxon>
        <taxon>Fasciolopsis</taxon>
    </lineage>
</organism>
<protein>
    <submittedName>
        <fullName evidence="2">Uncharacterized protein</fullName>
    </submittedName>
</protein>
<feature type="signal peptide" evidence="1">
    <location>
        <begin position="1"/>
        <end position="32"/>
    </location>
</feature>
<sequence length="249" mass="28240">MTLCRPISSIIPNCSLTMIWIVLSTLYSTVAGELLPSSSSLTFAFSATKNYQYKPTSCLSNTNHSRFVSCCAIKFYSSLNATNLGLLYTSSDPLVSDRTWRPGNHKACSLTLGEDDIVISPIPDDKYIYTLYLPYSYVMCADKHRLTSTVTLTTDVIQFFTRQLHQRRFDRFTSRCRLCHRHGNLRESDECKWDSSVWSHPSSSAKSIGTNNGGSSLVRHEFYPVARKLQVEQRIRKPVSFSTLEIVHL</sequence>
<dbReference type="Proteomes" id="UP000728185">
    <property type="component" value="Unassembled WGS sequence"/>
</dbReference>
<accession>A0A8E0VCJ2</accession>
<evidence type="ECO:0000313" key="3">
    <source>
        <dbReference type="Proteomes" id="UP000728185"/>
    </source>
</evidence>
<keyword evidence="1" id="KW-0732">Signal</keyword>
<feature type="chain" id="PRO_5034862992" evidence="1">
    <location>
        <begin position="33"/>
        <end position="249"/>
    </location>
</feature>
<proteinExistence type="predicted"/>
<evidence type="ECO:0000256" key="1">
    <source>
        <dbReference type="SAM" id="SignalP"/>
    </source>
</evidence>